<feature type="transmembrane region" description="Helical" evidence="16">
    <location>
        <begin position="58"/>
        <end position="77"/>
    </location>
</feature>
<dbReference type="NCBIfam" id="TIGR02968">
    <property type="entry name" value="succ_dehyd_anc"/>
    <property type="match status" value="1"/>
</dbReference>
<evidence type="ECO:0000313" key="17">
    <source>
        <dbReference type="EMBL" id="RBW50920.1"/>
    </source>
</evidence>
<comment type="pathway">
    <text evidence="4">Carbohydrate metabolism; tricarboxylic acid cycle.</text>
</comment>
<keyword evidence="15 16" id="KW-0472">Membrane</keyword>
<comment type="subcellular location">
    <subcellularLocation>
        <location evidence="3">Membrane</location>
        <topology evidence="3">Multi-pass membrane protein</topology>
    </subcellularLocation>
</comment>
<feature type="transmembrane region" description="Helical" evidence="16">
    <location>
        <begin position="98"/>
        <end position="119"/>
    </location>
</feature>
<dbReference type="OrthoDB" id="9809280at2"/>
<dbReference type="Proteomes" id="UP000252706">
    <property type="component" value="Unassembled WGS sequence"/>
</dbReference>
<evidence type="ECO:0000313" key="18">
    <source>
        <dbReference type="Proteomes" id="UP000252706"/>
    </source>
</evidence>
<evidence type="ECO:0000256" key="4">
    <source>
        <dbReference type="ARBA" id="ARBA00005163"/>
    </source>
</evidence>
<keyword evidence="8" id="KW-0816">Tricarboxylic acid cycle</keyword>
<keyword evidence="13 16" id="KW-1133">Transmembrane helix</keyword>
<keyword evidence="7" id="KW-0813">Transport</keyword>
<evidence type="ECO:0000256" key="11">
    <source>
        <dbReference type="ARBA" id="ARBA00022723"/>
    </source>
</evidence>
<evidence type="ECO:0000256" key="10">
    <source>
        <dbReference type="ARBA" id="ARBA00022692"/>
    </source>
</evidence>
<gene>
    <name evidence="17" type="primary">sdhD</name>
    <name evidence="17" type="ORF">DS909_20430</name>
</gene>
<keyword evidence="14" id="KW-0408">Iron</keyword>
<evidence type="ECO:0000256" key="12">
    <source>
        <dbReference type="ARBA" id="ARBA00022982"/>
    </source>
</evidence>
<keyword evidence="9" id="KW-0349">Heme</keyword>
<comment type="subunit">
    <text evidence="5">Part of an enzyme complex containing four subunits: a flavoprotein, an iron-sulfur protein, plus two membrane-anchoring proteins, SdhC and SdhD.</text>
</comment>
<evidence type="ECO:0000256" key="9">
    <source>
        <dbReference type="ARBA" id="ARBA00022617"/>
    </source>
</evidence>
<dbReference type="UniPathway" id="UPA00223"/>
<evidence type="ECO:0000256" key="7">
    <source>
        <dbReference type="ARBA" id="ARBA00022448"/>
    </source>
</evidence>
<evidence type="ECO:0000256" key="5">
    <source>
        <dbReference type="ARBA" id="ARBA00011558"/>
    </source>
</evidence>
<evidence type="ECO:0000256" key="13">
    <source>
        <dbReference type="ARBA" id="ARBA00022989"/>
    </source>
</evidence>
<keyword evidence="10 16" id="KW-0812">Transmembrane</keyword>
<dbReference type="SUPFAM" id="SSF81343">
    <property type="entry name" value="Fumarate reductase respiratory complex transmembrane subunits"/>
    <property type="match status" value="1"/>
</dbReference>
<dbReference type="Pfam" id="PF01127">
    <property type="entry name" value="Sdh_cyt"/>
    <property type="match status" value="1"/>
</dbReference>
<reference evidence="17 18" key="1">
    <citation type="submission" date="2018-07" db="EMBL/GenBank/DDBJ databases">
        <title>Modular assembly of carbohydrate-degrading microbial communities in the ocean.</title>
        <authorList>
            <person name="Enke T.N."/>
            <person name="Datta M.S."/>
            <person name="Schwartzman J.A."/>
            <person name="Cermak N."/>
            <person name="Schmitz D.A."/>
            <person name="Barrere J."/>
            <person name="Cordero O.X."/>
        </authorList>
    </citation>
    <scope>NUCLEOTIDE SEQUENCE [LARGE SCALE GENOMIC DNA]</scope>
    <source>
        <strain evidence="17 18">C3M10</strain>
    </source>
</reference>
<dbReference type="Gene3D" id="1.20.1300.10">
    <property type="entry name" value="Fumarate reductase/succinate dehydrogenase, transmembrane subunit"/>
    <property type="match status" value="1"/>
</dbReference>
<evidence type="ECO:0000256" key="15">
    <source>
        <dbReference type="ARBA" id="ARBA00023136"/>
    </source>
</evidence>
<dbReference type="CDD" id="cd03495">
    <property type="entry name" value="SQR_TypeC_SdhD_like"/>
    <property type="match status" value="1"/>
</dbReference>
<comment type="cofactor">
    <cofactor evidence="1">
        <name>heme</name>
        <dbReference type="ChEBI" id="CHEBI:30413"/>
    </cofactor>
</comment>
<evidence type="ECO:0000256" key="14">
    <source>
        <dbReference type="ARBA" id="ARBA00023004"/>
    </source>
</evidence>
<name>A0A366WM17_9RHOB</name>
<keyword evidence="11" id="KW-0479">Metal-binding</keyword>
<feature type="transmembrane region" description="Helical" evidence="16">
    <location>
        <begin position="26"/>
        <end position="46"/>
    </location>
</feature>
<evidence type="ECO:0000256" key="16">
    <source>
        <dbReference type="SAM" id="Phobius"/>
    </source>
</evidence>
<sequence>MKYLTDRKRAQGLGAGRQGTHHHWQMMVSSAALVILVPLFVLTFGYGLGGTYEEVLAYYSQPFPAIVSGLTLIVVVLHLMHEAQVAIEDYVHGVAEKLTLMGVAGFSYTLIAVGLFALAKLAL</sequence>
<dbReference type="InterPro" id="IPR014312">
    <property type="entry name" value="Succ_DH_anchor"/>
</dbReference>
<proteinExistence type="predicted"/>
<dbReference type="InterPro" id="IPR000701">
    <property type="entry name" value="SuccDH_FuR_B_TM-su"/>
</dbReference>
<accession>A0A366WM17</accession>
<organism evidence="17 18">
    <name type="scientific">Phaeobacter gallaeciensis</name>
    <dbReference type="NCBI Taxonomy" id="60890"/>
    <lineage>
        <taxon>Bacteria</taxon>
        <taxon>Pseudomonadati</taxon>
        <taxon>Pseudomonadota</taxon>
        <taxon>Alphaproteobacteria</taxon>
        <taxon>Rhodobacterales</taxon>
        <taxon>Roseobacteraceae</taxon>
        <taxon>Phaeobacter</taxon>
    </lineage>
</organism>
<dbReference type="GO" id="GO:0006099">
    <property type="term" value="P:tricarboxylic acid cycle"/>
    <property type="evidence" value="ECO:0007669"/>
    <property type="project" value="UniProtKB-UniPathway"/>
</dbReference>
<evidence type="ECO:0000256" key="2">
    <source>
        <dbReference type="ARBA" id="ARBA00004050"/>
    </source>
</evidence>
<dbReference type="GO" id="GO:0016020">
    <property type="term" value="C:membrane"/>
    <property type="evidence" value="ECO:0007669"/>
    <property type="project" value="UniProtKB-SubCell"/>
</dbReference>
<comment type="caution">
    <text evidence="17">The sequence shown here is derived from an EMBL/GenBank/DDBJ whole genome shotgun (WGS) entry which is preliminary data.</text>
</comment>
<dbReference type="GO" id="GO:0020037">
    <property type="term" value="F:heme binding"/>
    <property type="evidence" value="ECO:0007669"/>
    <property type="project" value="InterPro"/>
</dbReference>
<keyword evidence="12" id="KW-0249">Electron transport</keyword>
<dbReference type="RefSeq" id="WP_113825423.1">
    <property type="nucleotide sequence ID" value="NZ_QOCE01000047.1"/>
</dbReference>
<dbReference type="InterPro" id="IPR034804">
    <property type="entry name" value="SQR/QFR_C/D"/>
</dbReference>
<protein>
    <recommendedName>
        <fullName evidence="6">Succinate dehydrogenase hydrophobic membrane anchor subunit</fullName>
    </recommendedName>
</protein>
<evidence type="ECO:0000256" key="8">
    <source>
        <dbReference type="ARBA" id="ARBA00022532"/>
    </source>
</evidence>
<evidence type="ECO:0000256" key="3">
    <source>
        <dbReference type="ARBA" id="ARBA00004141"/>
    </source>
</evidence>
<dbReference type="AlphaFoldDB" id="A0A366WM17"/>
<dbReference type="GO" id="GO:0046872">
    <property type="term" value="F:metal ion binding"/>
    <property type="evidence" value="ECO:0007669"/>
    <property type="project" value="UniProtKB-KW"/>
</dbReference>
<evidence type="ECO:0000256" key="1">
    <source>
        <dbReference type="ARBA" id="ARBA00001971"/>
    </source>
</evidence>
<comment type="function">
    <text evidence="2">Membrane-anchoring subunit of succinate dehydrogenase (SDH).</text>
</comment>
<evidence type="ECO:0000256" key="6">
    <source>
        <dbReference type="ARBA" id="ARBA00019425"/>
    </source>
</evidence>
<dbReference type="EMBL" id="QOCE01000047">
    <property type="protein sequence ID" value="RBW50920.1"/>
    <property type="molecule type" value="Genomic_DNA"/>
</dbReference>